<sequence length="431" mass="47530">MAHVLITAGALLSILLAFIFHAVLYSPISPQPLPFLPSSKPPSNNILQRVEKLGEGKLVGPEDICVGKLDLDGSVLYTVSRDGWIKRMHSNGTLEDWKMIGGDGLLGITQSMDGDLLVCDAHKRVEKLGEGKLVGPEDICVGKLDLDGSLLYTVSRDGWIKRMHSNGTLEDWKMIGGDGLLGITQSMDGDLLVCDAHKGLLKVGERGMIVLASQVDGSVIRFADAVIEAMDGSVYFSDASTKFGFHDWHLDLLEARPHGRLLKYDPMTNKTSILLSNLCFANGVALSKDQDFLLVCETWRFRCLRYWLKGDLEGKVDVFIDNLPGGPDNVNLAPDGSFWIALVQFRRPGMDWIHKWGLFKKVLSMYPTIFELMHTPRAAMVANVASNGTLIRVLDDADGRVMSFVTSALEFDGHLFFGSLQNNFIGKLSLY</sequence>
<reference evidence="6" key="1">
    <citation type="submission" date="2021-03" db="EMBL/GenBank/DDBJ databases">
        <authorList>
            <person name="Li Z."/>
            <person name="Yang C."/>
        </authorList>
    </citation>
    <scope>NUCLEOTIDE SEQUENCE</scope>
    <source>
        <strain evidence="6">Dzin_1.0</strain>
        <tissue evidence="6">Leaf</tissue>
    </source>
</reference>
<evidence type="ECO:0000256" key="2">
    <source>
        <dbReference type="ARBA" id="ARBA00009191"/>
    </source>
</evidence>
<dbReference type="SUPFAM" id="SSF63829">
    <property type="entry name" value="Calcium-dependent phosphotriesterase"/>
    <property type="match status" value="2"/>
</dbReference>
<evidence type="ECO:0000256" key="1">
    <source>
        <dbReference type="ARBA" id="ARBA00004116"/>
    </source>
</evidence>
<dbReference type="AlphaFoldDB" id="A0A9D5D9R5"/>
<gene>
    <name evidence="6" type="ORF">J5N97_005850</name>
</gene>
<evidence type="ECO:0000313" key="6">
    <source>
        <dbReference type="EMBL" id="KAJ0987494.1"/>
    </source>
</evidence>
<keyword evidence="3" id="KW-0926">Vacuole</keyword>
<comment type="caution">
    <text evidence="6">The sequence shown here is derived from an EMBL/GenBank/DDBJ whole genome shotgun (WGS) entry which is preliminary data.</text>
</comment>
<evidence type="ECO:0000259" key="5">
    <source>
        <dbReference type="Pfam" id="PF03088"/>
    </source>
</evidence>
<dbReference type="GO" id="GO:0012505">
    <property type="term" value="C:endomembrane system"/>
    <property type="evidence" value="ECO:0007669"/>
    <property type="project" value="TreeGrafter"/>
</dbReference>
<dbReference type="Pfam" id="PF03088">
    <property type="entry name" value="Str_synth"/>
    <property type="match status" value="1"/>
</dbReference>
<keyword evidence="4" id="KW-0325">Glycoprotein</keyword>
<dbReference type="EMBL" id="JAGGNH010000001">
    <property type="protein sequence ID" value="KAJ0987494.1"/>
    <property type="molecule type" value="Genomic_DNA"/>
</dbReference>
<proteinExistence type="inferred from homology"/>
<dbReference type="Gene3D" id="2.120.10.30">
    <property type="entry name" value="TolB, C-terminal domain"/>
    <property type="match status" value="1"/>
</dbReference>
<evidence type="ECO:0000256" key="4">
    <source>
        <dbReference type="ARBA" id="ARBA00023180"/>
    </source>
</evidence>
<dbReference type="Pfam" id="PF20067">
    <property type="entry name" value="SSL_N"/>
    <property type="match status" value="1"/>
</dbReference>
<comment type="similarity">
    <text evidence="2">Belongs to the strictosidine synthase family.</text>
</comment>
<dbReference type="FunFam" id="2.120.10.30:FF:000066">
    <property type="entry name" value="ABC transporter permease protein"/>
    <property type="match status" value="1"/>
</dbReference>
<dbReference type="Proteomes" id="UP001085076">
    <property type="component" value="Miscellaneous, Linkage group lg01"/>
</dbReference>
<dbReference type="OrthoDB" id="5307922at2759"/>
<dbReference type="PANTHER" id="PTHR10426:SF68">
    <property type="entry name" value="OS07G0614000 PROTEIN"/>
    <property type="match status" value="1"/>
</dbReference>
<protein>
    <recommendedName>
        <fullName evidence="5">Strictosidine synthase conserved region domain-containing protein</fullName>
    </recommendedName>
</protein>
<comment type="subcellular location">
    <subcellularLocation>
        <location evidence="1">Vacuole</location>
    </subcellularLocation>
</comment>
<dbReference type="InterPro" id="IPR011042">
    <property type="entry name" value="6-blade_b-propeller_TolB-like"/>
</dbReference>
<dbReference type="InterPro" id="IPR018119">
    <property type="entry name" value="Strictosidine_synth_cons-reg"/>
</dbReference>
<evidence type="ECO:0000256" key="3">
    <source>
        <dbReference type="ARBA" id="ARBA00022554"/>
    </source>
</evidence>
<organism evidence="6 7">
    <name type="scientific">Dioscorea zingiberensis</name>
    <dbReference type="NCBI Taxonomy" id="325984"/>
    <lineage>
        <taxon>Eukaryota</taxon>
        <taxon>Viridiplantae</taxon>
        <taxon>Streptophyta</taxon>
        <taxon>Embryophyta</taxon>
        <taxon>Tracheophyta</taxon>
        <taxon>Spermatophyta</taxon>
        <taxon>Magnoliopsida</taxon>
        <taxon>Liliopsida</taxon>
        <taxon>Dioscoreales</taxon>
        <taxon>Dioscoreaceae</taxon>
        <taxon>Dioscorea</taxon>
    </lineage>
</organism>
<dbReference type="PANTHER" id="PTHR10426">
    <property type="entry name" value="STRICTOSIDINE SYNTHASE-RELATED"/>
    <property type="match status" value="1"/>
</dbReference>
<dbReference type="GO" id="GO:0016787">
    <property type="term" value="F:hydrolase activity"/>
    <property type="evidence" value="ECO:0007669"/>
    <property type="project" value="TreeGrafter"/>
</dbReference>
<keyword evidence="7" id="KW-1185">Reference proteome</keyword>
<dbReference type="GO" id="GO:0005773">
    <property type="term" value="C:vacuole"/>
    <property type="evidence" value="ECO:0007669"/>
    <property type="project" value="UniProtKB-SubCell"/>
</dbReference>
<accession>A0A9D5D9R5</accession>
<feature type="domain" description="Strictosidine synthase conserved region" evidence="5">
    <location>
        <begin position="228"/>
        <end position="310"/>
    </location>
</feature>
<reference evidence="6" key="2">
    <citation type="journal article" date="2022" name="Hortic Res">
        <title>The genome of Dioscorea zingiberensis sheds light on the biosynthesis, origin and evolution of the medicinally important diosgenin saponins.</title>
        <authorList>
            <person name="Li Y."/>
            <person name="Tan C."/>
            <person name="Li Z."/>
            <person name="Guo J."/>
            <person name="Li S."/>
            <person name="Chen X."/>
            <person name="Wang C."/>
            <person name="Dai X."/>
            <person name="Yang H."/>
            <person name="Song W."/>
            <person name="Hou L."/>
            <person name="Xu J."/>
            <person name="Tong Z."/>
            <person name="Xu A."/>
            <person name="Yuan X."/>
            <person name="Wang W."/>
            <person name="Yang Q."/>
            <person name="Chen L."/>
            <person name="Sun Z."/>
            <person name="Wang K."/>
            <person name="Pan B."/>
            <person name="Chen J."/>
            <person name="Bao Y."/>
            <person name="Liu F."/>
            <person name="Qi X."/>
            <person name="Gang D.R."/>
            <person name="Wen J."/>
            <person name="Li J."/>
        </authorList>
    </citation>
    <scope>NUCLEOTIDE SEQUENCE</scope>
    <source>
        <strain evidence="6">Dzin_1.0</strain>
    </source>
</reference>
<evidence type="ECO:0000313" key="7">
    <source>
        <dbReference type="Proteomes" id="UP001085076"/>
    </source>
</evidence>
<name>A0A9D5D9R5_9LILI</name>